<evidence type="ECO:0000256" key="13">
    <source>
        <dbReference type="ARBA" id="ARBA00023163"/>
    </source>
</evidence>
<dbReference type="PANTHER" id="PTHR10795">
    <property type="entry name" value="PROPROTEIN CONVERTASE SUBTILISIN/KEXIN"/>
    <property type="match status" value="1"/>
</dbReference>
<evidence type="ECO:0000256" key="3">
    <source>
        <dbReference type="ARBA" id="ARBA00011073"/>
    </source>
</evidence>
<gene>
    <name evidence="22" type="ORF">G4B88_010626</name>
</gene>
<keyword evidence="10 18" id="KW-0720">Serine protease</keyword>
<keyword evidence="8" id="KW-0863">Zinc-finger</keyword>
<dbReference type="InterPro" id="IPR023828">
    <property type="entry name" value="Peptidase_S8_Ser-AS"/>
</dbReference>
<dbReference type="CDD" id="cd04714">
    <property type="entry name" value="BAH_BAHCC1"/>
    <property type="match status" value="1"/>
</dbReference>
<evidence type="ECO:0000256" key="15">
    <source>
        <dbReference type="ARBA" id="ARBA00023242"/>
    </source>
</evidence>
<protein>
    <recommendedName>
        <fullName evidence="21">BAH domain-containing protein</fullName>
    </recommendedName>
</protein>
<evidence type="ECO:0000256" key="5">
    <source>
        <dbReference type="ARBA" id="ARBA00022670"/>
    </source>
</evidence>
<keyword evidence="15" id="KW-0539">Nucleus</keyword>
<evidence type="ECO:0000256" key="14">
    <source>
        <dbReference type="ARBA" id="ARBA00023180"/>
    </source>
</evidence>
<dbReference type="Gene3D" id="3.30.70.80">
    <property type="entry name" value="Peptidase S8 propeptide/proteinase inhibitor I9"/>
    <property type="match status" value="1"/>
</dbReference>
<evidence type="ECO:0000256" key="20">
    <source>
        <dbReference type="SAM" id="Phobius"/>
    </source>
</evidence>
<keyword evidence="6" id="KW-0479">Metal-binding</keyword>
<evidence type="ECO:0000256" key="11">
    <source>
        <dbReference type="ARBA" id="ARBA00022833"/>
    </source>
</evidence>
<comment type="similarity">
    <text evidence="3 18 19">Belongs to the peptidase S8 family.</text>
</comment>
<keyword evidence="20" id="KW-0472">Membrane</keyword>
<dbReference type="InterPro" id="IPR045051">
    <property type="entry name" value="SBT"/>
</dbReference>
<evidence type="ECO:0000313" key="22">
    <source>
        <dbReference type="EMBL" id="KAF4379232.1"/>
    </source>
</evidence>
<evidence type="ECO:0000256" key="10">
    <source>
        <dbReference type="ARBA" id="ARBA00022825"/>
    </source>
</evidence>
<dbReference type="CDD" id="cd02120">
    <property type="entry name" value="PA_subtilisin_like"/>
    <property type="match status" value="1"/>
</dbReference>
<dbReference type="InterPro" id="IPR036852">
    <property type="entry name" value="Peptidase_S8/S53_dom_sf"/>
</dbReference>
<feature type="active site" description="Charge relay system" evidence="17 18">
    <location>
        <position position="453"/>
    </location>
</feature>
<organism evidence="22 23">
    <name type="scientific">Cannabis sativa</name>
    <name type="common">Hemp</name>
    <name type="synonym">Marijuana</name>
    <dbReference type="NCBI Taxonomy" id="3483"/>
    <lineage>
        <taxon>Eukaryota</taxon>
        <taxon>Viridiplantae</taxon>
        <taxon>Streptophyta</taxon>
        <taxon>Embryophyta</taxon>
        <taxon>Tracheophyta</taxon>
        <taxon>Spermatophyta</taxon>
        <taxon>Magnoliopsida</taxon>
        <taxon>eudicotyledons</taxon>
        <taxon>Gunneridae</taxon>
        <taxon>Pentapetalae</taxon>
        <taxon>rosids</taxon>
        <taxon>fabids</taxon>
        <taxon>Rosales</taxon>
        <taxon>Cannabaceae</taxon>
        <taxon>Cannabis</taxon>
    </lineage>
</organism>
<dbReference type="GO" id="GO:0005634">
    <property type="term" value="C:nucleus"/>
    <property type="evidence" value="ECO:0007669"/>
    <property type="project" value="UniProtKB-SubCell"/>
</dbReference>
<dbReference type="PRINTS" id="PR00723">
    <property type="entry name" value="SUBTILISIN"/>
</dbReference>
<dbReference type="Pfam" id="PF05922">
    <property type="entry name" value="Inhibitor_I9"/>
    <property type="match status" value="1"/>
</dbReference>
<comment type="similarity">
    <text evidence="16">Belongs to the SHL1/EBS protein family.</text>
</comment>
<evidence type="ECO:0000313" key="23">
    <source>
        <dbReference type="Proteomes" id="UP000583929"/>
    </source>
</evidence>
<evidence type="ECO:0000256" key="19">
    <source>
        <dbReference type="RuleBase" id="RU003355"/>
    </source>
</evidence>
<dbReference type="Gene3D" id="2.30.30.490">
    <property type="match status" value="1"/>
</dbReference>
<dbReference type="InterPro" id="IPR022398">
    <property type="entry name" value="Peptidase_S8_His-AS"/>
</dbReference>
<evidence type="ECO:0000256" key="4">
    <source>
        <dbReference type="ARBA" id="ARBA00022525"/>
    </source>
</evidence>
<evidence type="ECO:0000256" key="1">
    <source>
        <dbReference type="ARBA" id="ARBA00004123"/>
    </source>
</evidence>
<dbReference type="EMBL" id="JAATIQ010000130">
    <property type="protein sequence ID" value="KAF4379232.1"/>
    <property type="molecule type" value="Genomic_DNA"/>
</dbReference>
<dbReference type="CDD" id="cd04852">
    <property type="entry name" value="Peptidases_S8_3"/>
    <property type="match status" value="1"/>
</dbReference>
<keyword evidence="14" id="KW-0325">Glycoprotein</keyword>
<dbReference type="Gene3D" id="3.50.30.30">
    <property type="match status" value="1"/>
</dbReference>
<reference evidence="22 23" key="1">
    <citation type="journal article" date="2020" name="bioRxiv">
        <title>Sequence and annotation of 42 cannabis genomes reveals extensive copy number variation in cannabinoid synthesis and pathogen resistance genes.</title>
        <authorList>
            <person name="Mckernan K.J."/>
            <person name="Helbert Y."/>
            <person name="Kane L.T."/>
            <person name="Ebling H."/>
            <person name="Zhang L."/>
            <person name="Liu B."/>
            <person name="Eaton Z."/>
            <person name="Mclaughlin S."/>
            <person name="Kingan S."/>
            <person name="Baybayan P."/>
            <person name="Concepcion G."/>
            <person name="Jordan M."/>
            <person name="Riva A."/>
            <person name="Barbazuk W."/>
            <person name="Harkins T."/>
        </authorList>
    </citation>
    <scope>NUCLEOTIDE SEQUENCE [LARGE SCALE GENOMIC DNA]</scope>
    <source>
        <strain evidence="23">cv. Jamaican Lion 4</strain>
        <tissue evidence="22">Leaf</tissue>
    </source>
</reference>
<name>A0A7J6G8W2_CANSA</name>
<keyword evidence="4" id="KW-0964">Secreted</keyword>
<dbReference type="PROSITE" id="PS00138">
    <property type="entry name" value="SUBTILASE_SER"/>
    <property type="match status" value="1"/>
</dbReference>
<keyword evidence="5 18" id="KW-0645">Protease</keyword>
<dbReference type="Pfam" id="PF00082">
    <property type="entry name" value="Peptidase_S8"/>
    <property type="match status" value="1"/>
</dbReference>
<accession>A0A7J6G8W2</accession>
<dbReference type="InterPro" id="IPR000209">
    <property type="entry name" value="Peptidase_S8/S53_dom"/>
</dbReference>
<keyword evidence="11" id="KW-0862">Zinc</keyword>
<keyword evidence="13" id="KW-0804">Transcription</keyword>
<dbReference type="PROSITE" id="PS51892">
    <property type="entry name" value="SUBTILASE"/>
    <property type="match status" value="1"/>
</dbReference>
<evidence type="ECO:0000256" key="12">
    <source>
        <dbReference type="ARBA" id="ARBA00023015"/>
    </source>
</evidence>
<dbReference type="PROSITE" id="PS51038">
    <property type="entry name" value="BAH"/>
    <property type="match status" value="1"/>
</dbReference>
<keyword evidence="9 18" id="KW-0378">Hydrolase</keyword>
<dbReference type="GO" id="GO:0008270">
    <property type="term" value="F:zinc ion binding"/>
    <property type="evidence" value="ECO:0007669"/>
    <property type="project" value="UniProtKB-KW"/>
</dbReference>
<dbReference type="GO" id="GO:0003682">
    <property type="term" value="F:chromatin binding"/>
    <property type="evidence" value="ECO:0007669"/>
    <property type="project" value="InterPro"/>
</dbReference>
<dbReference type="Gene3D" id="3.40.50.200">
    <property type="entry name" value="Peptidase S8/S53 domain"/>
    <property type="match status" value="1"/>
</dbReference>
<evidence type="ECO:0000256" key="9">
    <source>
        <dbReference type="ARBA" id="ARBA00022801"/>
    </source>
</evidence>
<dbReference type="GO" id="GO:0006508">
    <property type="term" value="P:proteolysis"/>
    <property type="evidence" value="ECO:0007669"/>
    <property type="project" value="UniProtKB-KW"/>
</dbReference>
<dbReference type="FunFam" id="2.30.30.490:FF:000019">
    <property type="entry name" value="Chromatin remodeling protein EBS"/>
    <property type="match status" value="1"/>
</dbReference>
<dbReference type="PROSITE" id="PS00137">
    <property type="entry name" value="SUBTILASE_HIS"/>
    <property type="match status" value="1"/>
</dbReference>
<comment type="subcellular location">
    <subcellularLocation>
        <location evidence="1">Nucleus</location>
    </subcellularLocation>
    <subcellularLocation>
        <location evidence="2">Secreted</location>
    </subcellularLocation>
</comment>
<evidence type="ECO:0000259" key="21">
    <source>
        <dbReference type="PROSITE" id="PS51038"/>
    </source>
</evidence>
<dbReference type="PROSITE" id="PS00136">
    <property type="entry name" value="SUBTILASE_ASP"/>
    <property type="match status" value="1"/>
</dbReference>
<keyword evidence="20" id="KW-0812">Transmembrane</keyword>
<dbReference type="InterPro" id="IPR015500">
    <property type="entry name" value="Peptidase_S8_subtilisin-rel"/>
</dbReference>
<dbReference type="InterPro" id="IPR043151">
    <property type="entry name" value="BAH_sf"/>
</dbReference>
<dbReference type="SMART" id="SM00439">
    <property type="entry name" value="BAH"/>
    <property type="match status" value="1"/>
</dbReference>
<proteinExistence type="inferred from homology"/>
<dbReference type="InterPro" id="IPR023827">
    <property type="entry name" value="Peptidase_S8_Asp-AS"/>
</dbReference>
<evidence type="ECO:0000256" key="6">
    <source>
        <dbReference type="ARBA" id="ARBA00022723"/>
    </source>
</evidence>
<feature type="active site" description="Charge relay system" evidence="17 18">
    <location>
        <position position="818"/>
    </location>
</feature>
<dbReference type="GO" id="GO:0005576">
    <property type="term" value="C:extracellular region"/>
    <property type="evidence" value="ECO:0007669"/>
    <property type="project" value="UniProtKB-SubCell"/>
</dbReference>
<dbReference type="Proteomes" id="UP000583929">
    <property type="component" value="Unassembled WGS sequence"/>
</dbReference>
<keyword evidence="12" id="KW-0805">Transcription regulation</keyword>
<dbReference type="InterPro" id="IPR037045">
    <property type="entry name" value="S8pro/Inhibitor_I9_sf"/>
</dbReference>
<sequence length="1035" mass="111862">MAKTRPGKKDLDSYTIKGTNKVVRAGDCVLMRPSDTGKPPYVACVEKIETDNRNNVKVRVRWYYRPEESIGGRRQFHGAKELFLSDHYDVQSGHTIEGKCTVHSFKNYTKLENVTPEDYYCRFEYKAATGGFTPDRVAVYHPACVDMTIEEAKNLEQFVCSECSSDDDVKKSQNAFTASPGVDAKARDIAMETLSISAFHMETKIETLLLHLKMIEMISSCSSILKVLFILVIITACIAEERALFMVMMEGDPVAFHDQRSHTHKHSRVNPNSEVSKAHAKRLVESHDQLLMETLESGSYSKLYSFKHVLNGFAIHTTPSQASKLKYAKGVKIVEKDRGAKMMTTYTPEFLGLPQRVWTEEGGERNAGDGIVIGFVDTGIDPTHPSFAFDPLNPFISNISSHFSGACESGPRFPPTSCNGKIVSARFFSAGAQAAATLNTSVDFLSPFDALGHGSHVASTAGGNAGVPVVVNGFFYGRASGMAPRARISVYKAVYPTVATLTDVVSAIDQAVVDGVDILTLSVGPDEAPEDTITFLNIFDIAILYARRAGVFVVQAAGNKGPGPSTVVSFSPWAVGVAAASTDRTYPGSLLLGNGQKIGGVGLSGPSFGDGFFLHKLVLAKDAVKTDGSFPKTVPYIDECQYPEAFDPNIVKGSIVICTFSEGFFNGTSTVTAVTNTAKALGFSGFLLVANPTYGDFVAEPIPFDVSGILIPYVADVQVILHYYEERTHRDEKNIVRRFGAKALIGEGRVAYFKDQEPTVSRFSSRGPDIIDANRNLADVLKPDIVAPGHQIWAAWSPMSVLEPTLAGFSFALLSGTSMATPHVAGVAALIKQLNPSWTPSMIASAIATTATKYDENNGRIIMAEGYGIGSLYPSTAFEFGSGLVSPKRALDPGLVFSSGYEDYIAFLCSLPGMDPATIKNATGESCNGSLTHPDNLNLPSITISALNGSRSVHRTVKNVQRKPETYLCAVLPPNGTAVSVHPPWFTIASEGSQELDVEFNVTKAMDDFSFGEIVLTGSLNHIIRIPISVYPIKV</sequence>
<evidence type="ECO:0000256" key="7">
    <source>
        <dbReference type="ARBA" id="ARBA00022729"/>
    </source>
</evidence>
<dbReference type="InterPro" id="IPR034197">
    <property type="entry name" value="Peptidases_S8_3"/>
</dbReference>
<feature type="active site" description="Charge relay system" evidence="17 18">
    <location>
        <position position="377"/>
    </location>
</feature>
<keyword evidence="20" id="KW-1133">Transmembrane helix</keyword>
<keyword evidence="7" id="KW-0732">Signal</keyword>
<dbReference type="SUPFAM" id="SSF52743">
    <property type="entry name" value="Subtilisin-like"/>
    <property type="match status" value="1"/>
</dbReference>
<dbReference type="Gene3D" id="2.60.40.2310">
    <property type="match status" value="1"/>
</dbReference>
<evidence type="ECO:0000256" key="2">
    <source>
        <dbReference type="ARBA" id="ARBA00004613"/>
    </source>
</evidence>
<dbReference type="AlphaFoldDB" id="A0A7J6G8W2"/>
<comment type="caution">
    <text evidence="22">The sequence shown here is derived from an EMBL/GenBank/DDBJ whole genome shotgun (WGS) entry which is preliminary data.</text>
</comment>
<evidence type="ECO:0000256" key="16">
    <source>
        <dbReference type="ARBA" id="ARBA00060739"/>
    </source>
</evidence>
<dbReference type="Pfam" id="PF01426">
    <property type="entry name" value="BAH"/>
    <property type="match status" value="1"/>
</dbReference>
<keyword evidence="23" id="KW-1185">Reference proteome</keyword>
<dbReference type="Pfam" id="PF17766">
    <property type="entry name" value="fn3_6"/>
    <property type="match status" value="1"/>
</dbReference>
<dbReference type="InterPro" id="IPR041469">
    <property type="entry name" value="Subtilisin-like_FN3"/>
</dbReference>
<evidence type="ECO:0000256" key="17">
    <source>
        <dbReference type="PIRSR" id="PIRSR615500-1"/>
    </source>
</evidence>
<dbReference type="InterPro" id="IPR010259">
    <property type="entry name" value="S8pro/Inhibitor_I9"/>
</dbReference>
<evidence type="ECO:0000256" key="18">
    <source>
        <dbReference type="PROSITE-ProRule" id="PRU01240"/>
    </source>
</evidence>
<evidence type="ECO:0000256" key="8">
    <source>
        <dbReference type="ARBA" id="ARBA00022771"/>
    </source>
</evidence>
<dbReference type="GO" id="GO:0004252">
    <property type="term" value="F:serine-type endopeptidase activity"/>
    <property type="evidence" value="ECO:0007669"/>
    <property type="project" value="UniProtKB-UniRule"/>
</dbReference>
<feature type="transmembrane region" description="Helical" evidence="20">
    <location>
        <begin position="217"/>
        <end position="239"/>
    </location>
</feature>
<dbReference type="InterPro" id="IPR001025">
    <property type="entry name" value="BAH_dom"/>
</dbReference>
<feature type="domain" description="BAH" evidence="21">
    <location>
        <begin position="21"/>
        <end position="136"/>
    </location>
</feature>